<feature type="transmembrane region" description="Helical" evidence="9">
    <location>
        <begin position="73"/>
        <end position="96"/>
    </location>
</feature>
<feature type="domain" description="Bacterial sugar transferase" evidence="10">
    <location>
        <begin position="336"/>
        <end position="522"/>
    </location>
</feature>
<comment type="similarity">
    <text evidence="2">Belongs to the bacterial sugar transferase family.</text>
</comment>
<evidence type="ECO:0000256" key="7">
    <source>
        <dbReference type="ARBA" id="ARBA00023169"/>
    </source>
</evidence>
<feature type="transmembrane region" description="Helical" evidence="9">
    <location>
        <begin position="342"/>
        <end position="362"/>
    </location>
</feature>
<evidence type="ECO:0000256" key="1">
    <source>
        <dbReference type="ARBA" id="ARBA00004141"/>
    </source>
</evidence>
<dbReference type="InterPro" id="IPR017475">
    <property type="entry name" value="EPS_sugar_tfrase"/>
</dbReference>
<dbReference type="EMBL" id="CP041636">
    <property type="protein sequence ID" value="QDO97720.1"/>
    <property type="molecule type" value="Genomic_DNA"/>
</dbReference>
<evidence type="ECO:0000313" key="11">
    <source>
        <dbReference type="EMBL" id="QDO97720.1"/>
    </source>
</evidence>
<proteinExistence type="inferred from homology"/>
<dbReference type="Pfam" id="PF13727">
    <property type="entry name" value="CoA_binding_3"/>
    <property type="match status" value="1"/>
</dbReference>
<keyword evidence="12" id="KW-1185">Reference proteome</keyword>
<feature type="transmembrane region" description="Helical" evidence="9">
    <location>
        <begin position="138"/>
        <end position="158"/>
    </location>
</feature>
<keyword evidence="7" id="KW-0270">Exopolysaccharide synthesis</keyword>
<reference evidence="11 12" key="1">
    <citation type="submission" date="2019-07" db="EMBL/GenBank/DDBJ databases">
        <title>Genome sequencing for Ferrovibrio sp. K5.</title>
        <authorList>
            <person name="Park S.-J."/>
        </authorList>
    </citation>
    <scope>NUCLEOTIDE SEQUENCE [LARGE SCALE GENOMIC DNA]</scope>
    <source>
        <strain evidence="11 12">K5</strain>
    </source>
</reference>
<dbReference type="AlphaFoldDB" id="A0A516H2A8"/>
<dbReference type="NCBIfam" id="TIGR03023">
    <property type="entry name" value="WcaJ_sugtrans"/>
    <property type="match status" value="1"/>
</dbReference>
<evidence type="ECO:0000313" key="12">
    <source>
        <dbReference type="Proteomes" id="UP000317496"/>
    </source>
</evidence>
<dbReference type="InterPro" id="IPR036291">
    <property type="entry name" value="NAD(P)-bd_dom_sf"/>
</dbReference>
<dbReference type="InterPro" id="IPR003362">
    <property type="entry name" value="Bact_transf"/>
</dbReference>
<dbReference type="Pfam" id="PF02397">
    <property type="entry name" value="Bac_transf"/>
    <property type="match status" value="1"/>
</dbReference>
<evidence type="ECO:0000256" key="2">
    <source>
        <dbReference type="ARBA" id="ARBA00006464"/>
    </source>
</evidence>
<keyword evidence="5 9" id="KW-1133">Transmembrane helix</keyword>
<keyword evidence="3 11" id="KW-0808">Transferase</keyword>
<dbReference type="GO" id="GO:0089702">
    <property type="term" value="F:undecaprenyl-phosphate glucose phosphotransferase activity"/>
    <property type="evidence" value="ECO:0007669"/>
    <property type="project" value="UniProtKB-EC"/>
</dbReference>
<evidence type="ECO:0000256" key="9">
    <source>
        <dbReference type="SAM" id="Phobius"/>
    </source>
</evidence>
<dbReference type="Gene3D" id="3.40.50.720">
    <property type="entry name" value="NAD(P)-binding Rossmann-like Domain"/>
    <property type="match status" value="1"/>
</dbReference>
<evidence type="ECO:0000259" key="10">
    <source>
        <dbReference type="Pfam" id="PF02397"/>
    </source>
</evidence>
<organism evidence="11 12">
    <name type="scientific">Ferrovibrio terrae</name>
    <dbReference type="NCBI Taxonomy" id="2594003"/>
    <lineage>
        <taxon>Bacteria</taxon>
        <taxon>Pseudomonadati</taxon>
        <taxon>Pseudomonadota</taxon>
        <taxon>Alphaproteobacteria</taxon>
        <taxon>Rhodospirillales</taxon>
        <taxon>Rhodospirillaceae</taxon>
        <taxon>Ferrovibrio</taxon>
    </lineage>
</organism>
<evidence type="ECO:0000256" key="5">
    <source>
        <dbReference type="ARBA" id="ARBA00022989"/>
    </source>
</evidence>
<gene>
    <name evidence="11" type="ORF">FNB15_10755</name>
</gene>
<dbReference type="InterPro" id="IPR017473">
    <property type="entry name" value="Undecaprenyl-P_gluc_Ptfrase"/>
</dbReference>
<feature type="region of interest" description="Disordered" evidence="8">
    <location>
        <begin position="1"/>
        <end position="32"/>
    </location>
</feature>
<feature type="transmembrane region" description="Helical" evidence="9">
    <location>
        <begin position="102"/>
        <end position="126"/>
    </location>
</feature>
<dbReference type="RefSeq" id="WP_144068701.1">
    <property type="nucleotide sequence ID" value="NZ_CP041636.1"/>
</dbReference>
<dbReference type="GO" id="GO:0016020">
    <property type="term" value="C:membrane"/>
    <property type="evidence" value="ECO:0007669"/>
    <property type="project" value="UniProtKB-SubCell"/>
</dbReference>
<keyword evidence="4 9" id="KW-0812">Transmembrane</keyword>
<keyword evidence="6 9" id="KW-0472">Membrane</keyword>
<evidence type="ECO:0000256" key="3">
    <source>
        <dbReference type="ARBA" id="ARBA00022679"/>
    </source>
</evidence>
<dbReference type="EC" id="2.7.8.31" evidence="11"/>
<dbReference type="SUPFAM" id="SSF51735">
    <property type="entry name" value="NAD(P)-binding Rossmann-fold domains"/>
    <property type="match status" value="1"/>
</dbReference>
<comment type="subcellular location">
    <subcellularLocation>
        <location evidence="1">Membrane</location>
        <topology evidence="1">Multi-pass membrane protein</topology>
    </subcellularLocation>
</comment>
<accession>A0A516H2A8</accession>
<name>A0A516H2A8_9PROT</name>
<dbReference type="KEGG" id="fer:FNB15_10755"/>
<evidence type="ECO:0000256" key="6">
    <source>
        <dbReference type="ARBA" id="ARBA00023136"/>
    </source>
</evidence>
<protein>
    <submittedName>
        <fullName evidence="11">Undecaprenyl-phosphate glucose phosphotransferase</fullName>
        <ecNumber evidence="11">2.7.8.31</ecNumber>
    </submittedName>
</protein>
<dbReference type="PANTHER" id="PTHR30576:SF0">
    <property type="entry name" value="UNDECAPRENYL-PHOSPHATE N-ACETYLGALACTOSAMINYL 1-PHOSPHATE TRANSFERASE-RELATED"/>
    <property type="match status" value="1"/>
</dbReference>
<evidence type="ECO:0000256" key="4">
    <source>
        <dbReference type="ARBA" id="ARBA00022692"/>
    </source>
</evidence>
<dbReference type="Proteomes" id="UP000317496">
    <property type="component" value="Chromosome"/>
</dbReference>
<dbReference type="OrthoDB" id="9808602at2"/>
<feature type="transmembrane region" description="Helical" evidence="9">
    <location>
        <begin position="170"/>
        <end position="194"/>
    </location>
</feature>
<dbReference type="PANTHER" id="PTHR30576">
    <property type="entry name" value="COLANIC BIOSYNTHESIS UDP-GLUCOSE LIPID CARRIER TRANSFERASE"/>
    <property type="match status" value="1"/>
</dbReference>
<dbReference type="GO" id="GO:0000271">
    <property type="term" value="P:polysaccharide biosynthetic process"/>
    <property type="evidence" value="ECO:0007669"/>
    <property type="project" value="UniProtKB-KW"/>
</dbReference>
<evidence type="ECO:0000256" key="8">
    <source>
        <dbReference type="SAM" id="MobiDB-lite"/>
    </source>
</evidence>
<dbReference type="NCBIfam" id="TIGR03025">
    <property type="entry name" value="EPS_sugtrans"/>
    <property type="match status" value="1"/>
</dbReference>
<sequence>MSFDIPTLDRRSTARANSSASPVQTKPQARAIAHPAAWRSNDSVRTDGAHPARSSRRIESVVREPISLPIVSGLLRACDAFSILAAGLVALMLAAPDLPMDGSYYVALSFFGAVVAGNCLHLAGAYRVEKLRLSNIGWARPVGAWTVAAAITAATVMATGASLEQNWTWLALWFTLGLFLPLLARGALAIRMDYWRKAGRLRRRLAILGAGPGGQMLLRRFLAARSDNDVAIVGLYDDRTGPLPSGWRGHAVRGNCTDLLEDIRRERIDMVVIAAAPGDAGMDEMLAQLRCVAVDICFCPNADYAVKARNGVETIGQVPLMVIERRPLRDWSGIAKEIEDRAFAAMIVVLISPVLAAIALAIRIDSPGPILFKQKRYGRNNQLIEVLKFRSMYHHVRDPNGTQLATRNDPRVTRVGAFIRRTSLDELPQFFNVIRGDMSVVGPRPHALLCKAGGVLYQDAVENYDWRHRIKPGITGWAQVNGWRGETETVEQIQKRVEHDIYYIENWSLLLDVKIIIKTIFCGFTGSKAY</sequence>